<protein>
    <submittedName>
        <fullName evidence="1">Uncharacterized protein</fullName>
    </submittedName>
</protein>
<keyword evidence="2" id="KW-1185">Reference proteome</keyword>
<comment type="caution">
    <text evidence="1">The sequence shown here is derived from an EMBL/GenBank/DDBJ whole genome shotgun (WGS) entry which is preliminary data.</text>
</comment>
<evidence type="ECO:0000313" key="2">
    <source>
        <dbReference type="Proteomes" id="UP000798662"/>
    </source>
</evidence>
<gene>
    <name evidence="1" type="ORF">I4F81_007270</name>
</gene>
<evidence type="ECO:0000313" key="1">
    <source>
        <dbReference type="EMBL" id="KAK1864726.1"/>
    </source>
</evidence>
<dbReference type="Proteomes" id="UP000798662">
    <property type="component" value="Chromosome 2"/>
</dbReference>
<proteinExistence type="predicted"/>
<sequence length="675" mass="65939">MVVPPAAVRDVVDTAVKFVARKGAAFEARILASAGGADKFAFLRQDDPYHAYYRQQLAAAAVAPAAAAATPTGTAAGGEALAPPGAPLGGGVAAPSGPAAVAAAAAGAATQANGGKGGGPPPFPVAGVPALSPTAKANLAAPTADGGAPPAAATASGTPASPGDADTLTAAPALSARRLAELAAAAARGPPRPPPPDPYTVRLPPHTPVTPHQLDVLQLTAQAAAVTPSFPSAVLARREAGNPLFGFLRPAHPLHPAYTATVRAYGAVLCPPAGLVAGLRTDAATLAPLRERALAAADWARAEADRRAAAAADGERAAARRIDWHDFVIAETIVLDEEEANGEEAPPPGGEAPPRGTGAAAASSATGTAPGSRAPAAPLSPPASAAAASSAPDRRPRGAAPTPAGTRGGDPPPPVPPASSSLPTPSPPSDGAATAAAAPPPVAAAIVADVHADIPAHLVRAAVSGGGGTTSSSAAAAASAGAAGGSRGGGGSGHAPSRAGGGGGDAAPGGEVRLPSGATVPVADATATMRAELRDPTYKVQHARAAERTRVVNLATGDEMARNLQRLQGAGGGGGSEAWIARTGAAVELRVVVPVHPSAEWSLAGQTITAEVPLRATVGALKATLADQTRLPANKQKLLYEPAGFLKDAHTLAFYNVAPGASLTLEVKERGGRKK</sequence>
<dbReference type="EMBL" id="CM020619">
    <property type="protein sequence ID" value="KAK1864726.1"/>
    <property type="molecule type" value="Genomic_DNA"/>
</dbReference>
<reference evidence="1" key="1">
    <citation type="submission" date="2019-11" db="EMBL/GenBank/DDBJ databases">
        <title>Nori genome reveals adaptations in red seaweeds to the harsh intertidal environment.</title>
        <authorList>
            <person name="Wang D."/>
            <person name="Mao Y."/>
        </authorList>
    </citation>
    <scope>NUCLEOTIDE SEQUENCE</scope>
    <source>
        <tissue evidence="1">Gametophyte</tissue>
    </source>
</reference>
<organism evidence="1 2">
    <name type="scientific">Pyropia yezoensis</name>
    <name type="common">Susabi-nori</name>
    <name type="synonym">Porphyra yezoensis</name>
    <dbReference type="NCBI Taxonomy" id="2788"/>
    <lineage>
        <taxon>Eukaryota</taxon>
        <taxon>Rhodophyta</taxon>
        <taxon>Bangiophyceae</taxon>
        <taxon>Bangiales</taxon>
        <taxon>Bangiaceae</taxon>
        <taxon>Pyropia</taxon>
    </lineage>
</organism>
<name>A0ACC3C4P0_PYRYE</name>
<accession>A0ACC3C4P0</accession>